<keyword evidence="4" id="KW-0862">Zinc</keyword>
<protein>
    <submittedName>
        <fullName evidence="6">Cytidine deaminase</fullName>
        <ecNumber evidence="6">3.5.4.5</ecNumber>
    </submittedName>
</protein>
<dbReference type="PANTHER" id="PTHR11644:SF2">
    <property type="entry name" value="CYTIDINE DEAMINASE"/>
    <property type="match status" value="1"/>
</dbReference>
<dbReference type="PANTHER" id="PTHR11644">
    <property type="entry name" value="CYTIDINE DEAMINASE"/>
    <property type="match status" value="1"/>
</dbReference>
<dbReference type="EC" id="3.5.4.5" evidence="6"/>
<dbReference type="InterPro" id="IPR016193">
    <property type="entry name" value="Cytidine_deaminase-like"/>
</dbReference>
<dbReference type="InterPro" id="IPR050202">
    <property type="entry name" value="Cyt/Deoxycyt_deaminase"/>
</dbReference>
<proteinExistence type="inferred from homology"/>
<evidence type="ECO:0000313" key="7">
    <source>
        <dbReference type="Proteomes" id="UP001179181"/>
    </source>
</evidence>
<evidence type="ECO:0000256" key="4">
    <source>
        <dbReference type="ARBA" id="ARBA00022833"/>
    </source>
</evidence>
<dbReference type="GO" id="GO:0004126">
    <property type="term" value="F:cytidine deaminase activity"/>
    <property type="evidence" value="ECO:0007669"/>
    <property type="project" value="UniProtKB-EC"/>
</dbReference>
<evidence type="ECO:0000256" key="3">
    <source>
        <dbReference type="ARBA" id="ARBA00022801"/>
    </source>
</evidence>
<evidence type="ECO:0000259" key="5">
    <source>
        <dbReference type="PROSITE" id="PS51747"/>
    </source>
</evidence>
<comment type="caution">
    <text evidence="6">The sequence shown here is derived from an EMBL/GenBank/DDBJ whole genome shotgun (WGS) entry which is preliminary data.</text>
</comment>
<organism evidence="6 7">
    <name type="scientific">Dyadobacter arcticus</name>
    <dbReference type="NCBI Taxonomy" id="1078754"/>
    <lineage>
        <taxon>Bacteria</taxon>
        <taxon>Pseudomonadati</taxon>
        <taxon>Bacteroidota</taxon>
        <taxon>Cytophagia</taxon>
        <taxon>Cytophagales</taxon>
        <taxon>Spirosomataceae</taxon>
        <taxon>Dyadobacter</taxon>
    </lineage>
</organism>
<keyword evidence="2" id="KW-0479">Metal-binding</keyword>
<sequence length="161" mass="17148">MNLQVSFDYQLFDNELDLEASLQTLLAAAREATMLSYAPYSHFHVGAALLLSNGQIVKGSNQENASFPAGICAERVALSTASSLYPGVKIAAIGIAYHSSASADLPDNILSPCGICRQSLLEVTDRQQEKIKVILSSTSGKIILLENAAYLLPLAFSASNL</sequence>
<dbReference type="RefSeq" id="WP_167271316.1">
    <property type="nucleotide sequence ID" value="NZ_JAASQJ010000003.1"/>
</dbReference>
<feature type="domain" description="CMP/dCMP-type deaminase" evidence="5">
    <location>
        <begin position="20"/>
        <end position="145"/>
    </location>
</feature>
<evidence type="ECO:0000256" key="1">
    <source>
        <dbReference type="ARBA" id="ARBA00006576"/>
    </source>
</evidence>
<reference evidence="6 7" key="1">
    <citation type="submission" date="2020-03" db="EMBL/GenBank/DDBJ databases">
        <title>Genomic Encyclopedia of Type Strains, Phase IV (KMG-IV): sequencing the most valuable type-strain genomes for metagenomic binning, comparative biology and taxonomic classification.</title>
        <authorList>
            <person name="Goeker M."/>
        </authorList>
    </citation>
    <scope>NUCLEOTIDE SEQUENCE [LARGE SCALE GENOMIC DNA]</scope>
    <source>
        <strain evidence="6 7">DSM 102865</strain>
    </source>
</reference>
<dbReference type="Gene3D" id="3.40.140.10">
    <property type="entry name" value="Cytidine Deaminase, domain 2"/>
    <property type="match status" value="1"/>
</dbReference>
<accession>A0ABX0UNS4</accession>
<keyword evidence="7" id="KW-1185">Reference proteome</keyword>
<dbReference type="InterPro" id="IPR002125">
    <property type="entry name" value="CMP_dCMP_dom"/>
</dbReference>
<comment type="similarity">
    <text evidence="1">Belongs to the cytidine and deoxycytidylate deaminase family.</text>
</comment>
<dbReference type="SUPFAM" id="SSF53927">
    <property type="entry name" value="Cytidine deaminase-like"/>
    <property type="match status" value="1"/>
</dbReference>
<dbReference type="PROSITE" id="PS51747">
    <property type="entry name" value="CYT_DCMP_DEAMINASES_2"/>
    <property type="match status" value="1"/>
</dbReference>
<dbReference type="PROSITE" id="PS00903">
    <property type="entry name" value="CYT_DCMP_DEAMINASES_1"/>
    <property type="match status" value="1"/>
</dbReference>
<gene>
    <name evidence="6" type="ORF">FHS68_002971</name>
</gene>
<evidence type="ECO:0000313" key="6">
    <source>
        <dbReference type="EMBL" id="NIJ53789.1"/>
    </source>
</evidence>
<evidence type="ECO:0000256" key="2">
    <source>
        <dbReference type="ARBA" id="ARBA00022723"/>
    </source>
</evidence>
<keyword evidence="3 6" id="KW-0378">Hydrolase</keyword>
<name>A0ABX0UNS4_9BACT</name>
<dbReference type="Pfam" id="PF00383">
    <property type="entry name" value="dCMP_cyt_deam_1"/>
    <property type="match status" value="1"/>
</dbReference>
<dbReference type="CDD" id="cd01283">
    <property type="entry name" value="cytidine_deaminase"/>
    <property type="match status" value="1"/>
</dbReference>
<dbReference type="NCBIfam" id="NF004064">
    <property type="entry name" value="PRK05578.1"/>
    <property type="match status" value="1"/>
</dbReference>
<dbReference type="InterPro" id="IPR016192">
    <property type="entry name" value="APOBEC/CMP_deaminase_Zn-bd"/>
</dbReference>
<dbReference type="Proteomes" id="UP001179181">
    <property type="component" value="Unassembled WGS sequence"/>
</dbReference>
<dbReference type="EMBL" id="JAASQJ010000003">
    <property type="protein sequence ID" value="NIJ53789.1"/>
    <property type="molecule type" value="Genomic_DNA"/>
</dbReference>